<evidence type="ECO:0000256" key="1">
    <source>
        <dbReference type="ARBA" id="ARBA00004651"/>
    </source>
</evidence>
<evidence type="ECO:0000259" key="10">
    <source>
        <dbReference type="PROSITE" id="PS50263"/>
    </source>
</evidence>
<feature type="domain" description="CN hydrolase" evidence="10">
    <location>
        <begin position="215"/>
        <end position="486"/>
    </location>
</feature>
<keyword evidence="4 9" id="KW-0808">Transferase</keyword>
<keyword evidence="7 9" id="KW-0472">Membrane</keyword>
<dbReference type="EMBL" id="VVXK01000002">
    <property type="protein sequence ID" value="KAA2371629.1"/>
    <property type="molecule type" value="Genomic_DNA"/>
</dbReference>
<dbReference type="CDD" id="cd07571">
    <property type="entry name" value="ALP_N-acyl_transferase"/>
    <property type="match status" value="1"/>
</dbReference>
<comment type="subcellular location">
    <subcellularLocation>
        <location evidence="1 9">Cell membrane</location>
        <topology evidence="1 9">Multi-pass membrane protein</topology>
    </subcellularLocation>
</comment>
<organism evidence="11 12">
    <name type="scientific">Alistipes shahii</name>
    <dbReference type="NCBI Taxonomy" id="328814"/>
    <lineage>
        <taxon>Bacteria</taxon>
        <taxon>Pseudomonadati</taxon>
        <taxon>Bacteroidota</taxon>
        <taxon>Bacteroidia</taxon>
        <taxon>Bacteroidales</taxon>
        <taxon>Rikenellaceae</taxon>
        <taxon>Alistipes</taxon>
    </lineage>
</organism>
<feature type="transmembrane region" description="Helical" evidence="9">
    <location>
        <begin position="48"/>
        <end position="71"/>
    </location>
</feature>
<dbReference type="RefSeq" id="WP_149886950.1">
    <property type="nucleotide sequence ID" value="NZ_DBFBVY010000060.1"/>
</dbReference>
<evidence type="ECO:0000256" key="9">
    <source>
        <dbReference type="HAMAP-Rule" id="MF_01148"/>
    </source>
</evidence>
<proteinExistence type="inferred from homology"/>
<keyword evidence="3 9" id="KW-1003">Cell membrane</keyword>
<accession>A0A5B3GF53</accession>
<dbReference type="UniPathway" id="UPA00666"/>
<comment type="function">
    <text evidence="9">Catalyzes the phospholipid dependent N-acylation of the N-terminal cysteine of apolipoprotein, the last step in lipoprotein maturation.</text>
</comment>
<feature type="transmembrane region" description="Helical" evidence="9">
    <location>
        <begin position="181"/>
        <end position="202"/>
    </location>
</feature>
<evidence type="ECO:0000313" key="11">
    <source>
        <dbReference type="EMBL" id="KAA2371629.1"/>
    </source>
</evidence>
<dbReference type="GO" id="GO:0016410">
    <property type="term" value="F:N-acyltransferase activity"/>
    <property type="evidence" value="ECO:0007669"/>
    <property type="project" value="UniProtKB-UniRule"/>
</dbReference>
<feature type="transmembrane region" description="Helical" evidence="9">
    <location>
        <begin position="106"/>
        <end position="123"/>
    </location>
</feature>
<dbReference type="GO" id="GO:0005886">
    <property type="term" value="C:plasma membrane"/>
    <property type="evidence" value="ECO:0007669"/>
    <property type="project" value="UniProtKB-SubCell"/>
</dbReference>
<keyword evidence="8 9" id="KW-0012">Acyltransferase</keyword>
<evidence type="ECO:0000256" key="6">
    <source>
        <dbReference type="ARBA" id="ARBA00022989"/>
    </source>
</evidence>
<dbReference type="InterPro" id="IPR045378">
    <property type="entry name" value="LNT_N"/>
</dbReference>
<dbReference type="PROSITE" id="PS50263">
    <property type="entry name" value="CN_HYDROLASE"/>
    <property type="match status" value="1"/>
</dbReference>
<dbReference type="PANTHER" id="PTHR38686:SF1">
    <property type="entry name" value="APOLIPOPROTEIN N-ACYLTRANSFERASE"/>
    <property type="match status" value="1"/>
</dbReference>
<sequence>MFRRLAAVILSAILLSPGWLGMTGMTLLIGFVPLLWVSASYDDTRRSWWGMFGWATLAFVLWNALTIWWIWYATPVGPPAATLASTTMNMIAFMLFHTVSKKAPKALAYVTLVTAWITTEYWYTVGDFSWPWLILGNGFSHEVWAVQWYEYTGVFGGTLWVLLSNILIFEALQASRSTRRWAAAACSVALPMIASLCIWQSWEQPDEGTARVSVIQPNVDCYDKFHGDTQRQERNIADLMAEVPAGAQFILLPETAVPGDYLEPGLSDFYSAGEPGAFWQELTDSLRSRHPEALLITGAGTIRRYPAGAQTETARPERFGDGYYDRFNTAVGLDSAGRMQLHHKGRLVIGVENTPTWVFDAMKFLVIDLGGTVGQIGKGLHGTAFEHNGVKTGPAICYEGLYGDFYGGFVRRGAQFMAIISNDGWWGDTPGYKHLFSISRLRAVEHRRAIARSANTGKSGFISARGDVGQTLGWEQRGVITAEVPLNSELTFYTRYGDFLARISEYILLLSVLYYVAYRYKRRNHLVK</sequence>
<gene>
    <name evidence="9 11" type="primary">lnt</name>
    <name evidence="11" type="ORF">F2Y13_02240</name>
</gene>
<evidence type="ECO:0000256" key="3">
    <source>
        <dbReference type="ARBA" id="ARBA00022475"/>
    </source>
</evidence>
<reference evidence="11 12" key="1">
    <citation type="journal article" date="2019" name="Nat. Med.">
        <title>A library of human gut bacterial isolates paired with longitudinal multiomics data enables mechanistic microbiome research.</title>
        <authorList>
            <person name="Poyet M."/>
            <person name="Groussin M."/>
            <person name="Gibbons S.M."/>
            <person name="Avila-Pacheco J."/>
            <person name="Jiang X."/>
            <person name="Kearney S.M."/>
            <person name="Perrotta A.R."/>
            <person name="Berdy B."/>
            <person name="Zhao S."/>
            <person name="Lieberman T.D."/>
            <person name="Swanson P.K."/>
            <person name="Smith M."/>
            <person name="Roesemann S."/>
            <person name="Alexander J.E."/>
            <person name="Rich S.A."/>
            <person name="Livny J."/>
            <person name="Vlamakis H."/>
            <person name="Clish C."/>
            <person name="Bullock K."/>
            <person name="Deik A."/>
            <person name="Scott J."/>
            <person name="Pierce K.A."/>
            <person name="Xavier R.J."/>
            <person name="Alm E.J."/>
        </authorList>
    </citation>
    <scope>NUCLEOTIDE SEQUENCE [LARGE SCALE GENOMIC DNA]</scope>
    <source>
        <strain evidence="11 12">BIOML-A2</strain>
    </source>
</reference>
<evidence type="ECO:0000256" key="8">
    <source>
        <dbReference type="ARBA" id="ARBA00023315"/>
    </source>
</evidence>
<evidence type="ECO:0000256" key="4">
    <source>
        <dbReference type="ARBA" id="ARBA00022679"/>
    </source>
</evidence>
<keyword evidence="6 9" id="KW-1133">Transmembrane helix</keyword>
<evidence type="ECO:0000256" key="7">
    <source>
        <dbReference type="ARBA" id="ARBA00023136"/>
    </source>
</evidence>
<keyword evidence="5 9" id="KW-0812">Transmembrane</keyword>
<comment type="pathway">
    <text evidence="9">Protein modification; lipoprotein biosynthesis (N-acyl transfer).</text>
</comment>
<dbReference type="InterPro" id="IPR004563">
    <property type="entry name" value="Apolipo_AcylTrfase"/>
</dbReference>
<evidence type="ECO:0000256" key="5">
    <source>
        <dbReference type="ARBA" id="ARBA00022692"/>
    </source>
</evidence>
<comment type="catalytic activity">
    <reaction evidence="9">
        <text>N-terminal S-1,2-diacyl-sn-glyceryl-L-cysteinyl-[lipoprotein] + a glycerophospholipid = N-acyl-S-1,2-diacyl-sn-glyceryl-L-cysteinyl-[lipoprotein] + a 2-acyl-sn-glycero-3-phospholipid + H(+)</text>
        <dbReference type="Rhea" id="RHEA:48228"/>
        <dbReference type="Rhea" id="RHEA-COMP:14681"/>
        <dbReference type="Rhea" id="RHEA-COMP:14684"/>
        <dbReference type="ChEBI" id="CHEBI:15378"/>
        <dbReference type="ChEBI" id="CHEBI:136912"/>
        <dbReference type="ChEBI" id="CHEBI:140656"/>
        <dbReference type="ChEBI" id="CHEBI:140657"/>
        <dbReference type="ChEBI" id="CHEBI:140660"/>
        <dbReference type="EC" id="2.3.1.269"/>
    </reaction>
</comment>
<keyword evidence="11" id="KW-0449">Lipoprotein</keyword>
<comment type="similarity">
    <text evidence="2 9">Belongs to the CN hydrolase family. Apolipoprotein N-acyltransferase subfamily.</text>
</comment>
<dbReference type="GO" id="GO:0042158">
    <property type="term" value="P:lipoprotein biosynthetic process"/>
    <property type="evidence" value="ECO:0007669"/>
    <property type="project" value="UniProtKB-UniRule"/>
</dbReference>
<comment type="caution">
    <text evidence="11">The sequence shown here is derived from an EMBL/GenBank/DDBJ whole genome shotgun (WGS) entry which is preliminary data.</text>
</comment>
<evidence type="ECO:0000256" key="2">
    <source>
        <dbReference type="ARBA" id="ARBA00010065"/>
    </source>
</evidence>
<dbReference type="InterPro" id="IPR003010">
    <property type="entry name" value="C-N_Hydrolase"/>
</dbReference>
<protein>
    <recommendedName>
        <fullName evidence="9">Apolipoprotein N-acyltransferase</fullName>
        <shortName evidence="9">ALP N-acyltransferase</shortName>
        <ecNumber evidence="9">2.3.1.269</ecNumber>
    </recommendedName>
</protein>
<dbReference type="SUPFAM" id="SSF56317">
    <property type="entry name" value="Carbon-nitrogen hydrolase"/>
    <property type="match status" value="1"/>
</dbReference>
<evidence type="ECO:0000313" key="12">
    <source>
        <dbReference type="Proteomes" id="UP000323567"/>
    </source>
</evidence>
<dbReference type="Pfam" id="PF20154">
    <property type="entry name" value="LNT_N"/>
    <property type="match status" value="1"/>
</dbReference>
<feature type="transmembrane region" description="Helical" evidence="9">
    <location>
        <begin position="499"/>
        <end position="518"/>
    </location>
</feature>
<feature type="transmembrane region" description="Helical" evidence="9">
    <location>
        <begin position="148"/>
        <end position="169"/>
    </location>
</feature>
<dbReference type="PANTHER" id="PTHR38686">
    <property type="entry name" value="APOLIPOPROTEIN N-ACYLTRANSFERASE"/>
    <property type="match status" value="1"/>
</dbReference>
<dbReference type="Proteomes" id="UP000323567">
    <property type="component" value="Unassembled WGS sequence"/>
</dbReference>
<name>A0A5B3GF53_9BACT</name>
<feature type="transmembrane region" description="Helical" evidence="9">
    <location>
        <begin position="6"/>
        <end position="36"/>
    </location>
</feature>
<feature type="transmembrane region" description="Helical" evidence="9">
    <location>
        <begin position="77"/>
        <end position="99"/>
    </location>
</feature>
<dbReference type="InterPro" id="IPR036526">
    <property type="entry name" value="C-N_Hydrolase_sf"/>
</dbReference>
<dbReference type="HAMAP" id="MF_01148">
    <property type="entry name" value="Lnt"/>
    <property type="match status" value="1"/>
</dbReference>
<dbReference type="Gene3D" id="3.60.110.10">
    <property type="entry name" value="Carbon-nitrogen hydrolase"/>
    <property type="match status" value="1"/>
</dbReference>
<dbReference type="AlphaFoldDB" id="A0A5B3GF53"/>
<dbReference type="EC" id="2.3.1.269" evidence="9"/>
<dbReference type="NCBIfam" id="TIGR00546">
    <property type="entry name" value="lnt"/>
    <property type="match status" value="1"/>
</dbReference>
<dbReference type="Pfam" id="PF00795">
    <property type="entry name" value="CN_hydrolase"/>
    <property type="match status" value="1"/>
</dbReference>